<dbReference type="RefSeq" id="WP_021250136.1">
    <property type="nucleotide sequence ID" value="NZ_ATJV01000070.1"/>
</dbReference>
<feature type="transmembrane region" description="Helical" evidence="1">
    <location>
        <begin position="95"/>
        <end position="119"/>
    </location>
</feature>
<evidence type="ECO:0000313" key="2">
    <source>
        <dbReference type="EMBL" id="EPZ14794.1"/>
    </source>
</evidence>
<dbReference type="AlphaFoldDB" id="T0APK8"/>
<organism evidence="2 3">
    <name type="scientific">Thauera terpenica 58Eu</name>
    <dbReference type="NCBI Taxonomy" id="1348657"/>
    <lineage>
        <taxon>Bacteria</taxon>
        <taxon>Pseudomonadati</taxon>
        <taxon>Pseudomonadota</taxon>
        <taxon>Betaproteobacteria</taxon>
        <taxon>Rhodocyclales</taxon>
        <taxon>Zoogloeaceae</taxon>
        <taxon>Thauera</taxon>
    </lineage>
</organism>
<dbReference type="EMBL" id="ATJV01000070">
    <property type="protein sequence ID" value="EPZ14794.1"/>
    <property type="molecule type" value="Genomic_DNA"/>
</dbReference>
<keyword evidence="1" id="KW-0472">Membrane</keyword>
<evidence type="ECO:0000256" key="1">
    <source>
        <dbReference type="SAM" id="Phobius"/>
    </source>
</evidence>
<accession>T0APK8</accession>
<keyword evidence="1" id="KW-0812">Transmembrane</keyword>
<protein>
    <submittedName>
        <fullName evidence="2">Uncharacterized protein</fullName>
    </submittedName>
</protein>
<dbReference type="STRING" id="1348657.M622_04890"/>
<proteinExistence type="predicted"/>
<evidence type="ECO:0000313" key="3">
    <source>
        <dbReference type="Proteomes" id="UP000015455"/>
    </source>
</evidence>
<dbReference type="PATRIC" id="fig|1348657.5.peg.2733"/>
<dbReference type="Proteomes" id="UP000015455">
    <property type="component" value="Unassembled WGS sequence"/>
</dbReference>
<reference evidence="2 3" key="1">
    <citation type="submission" date="2013-06" db="EMBL/GenBank/DDBJ databases">
        <title>Draft genome sequence of Thauera terpenica.</title>
        <authorList>
            <person name="Liu B."/>
            <person name="Frostegard A.H."/>
            <person name="Shapleigh J.P."/>
        </authorList>
    </citation>
    <scope>NUCLEOTIDE SEQUENCE [LARGE SCALE GENOMIC DNA]</scope>
    <source>
        <strain evidence="2 3">58Eu</strain>
    </source>
</reference>
<comment type="caution">
    <text evidence="2">The sequence shown here is derived from an EMBL/GenBank/DDBJ whole genome shotgun (WGS) entry which is preliminary data.</text>
</comment>
<dbReference type="eggNOG" id="ENOG503212J">
    <property type="taxonomic scope" value="Bacteria"/>
</dbReference>
<keyword evidence="1" id="KW-1133">Transmembrane helix</keyword>
<keyword evidence="3" id="KW-1185">Reference proteome</keyword>
<gene>
    <name evidence="2" type="ORF">M622_04890</name>
</gene>
<name>T0APK8_9RHOO</name>
<sequence>MIVFYALGWFSVFGLLALWSLSVWALHSVAVWSVSNASALTGVASDVEGLGLPQWLQPWVPPEITQAMTSLLADLAPVVESLLQTMPALAGGLTMVAWVIWGLGSALLLLLGAGLHLGIAMWRRHSGDSGPQPASWLAS</sequence>